<dbReference type="EMBL" id="CP132942">
    <property type="protein sequence ID" value="XCB34039.1"/>
    <property type="molecule type" value="Genomic_DNA"/>
</dbReference>
<dbReference type="AlphaFoldDB" id="A0AAU7ZSY2"/>
<proteinExistence type="predicted"/>
<reference evidence="1" key="2">
    <citation type="journal article" date="2024" name="Environ. Microbiol.">
        <title>Genome analysis and description of Tunturibacter gen. nov. expands the diversity of Terriglobia in tundra soils.</title>
        <authorList>
            <person name="Messyasz A."/>
            <person name="Mannisto M.K."/>
            <person name="Kerkhof L.J."/>
            <person name="Haggblom M.M."/>
        </authorList>
    </citation>
    <scope>NUCLEOTIDE SEQUENCE</scope>
    <source>
        <strain evidence="1">X5P6</strain>
    </source>
</reference>
<evidence type="ECO:0000313" key="1">
    <source>
        <dbReference type="EMBL" id="XCB34039.1"/>
    </source>
</evidence>
<protein>
    <submittedName>
        <fullName evidence="1">Uncharacterized protein</fullName>
    </submittedName>
</protein>
<name>A0AAU7ZSY2_9BACT</name>
<accession>A0AAU7ZSY2</accession>
<dbReference type="RefSeq" id="WP_353064881.1">
    <property type="nucleotide sequence ID" value="NZ_CP132942.1"/>
</dbReference>
<dbReference type="KEGG" id="tpsc:RBB77_03855"/>
<sequence length="215" mass="24268">MIDVHPPHEPIHGWRDFLLHLLTITIGLLIALSLEGLVEWQHHRHLVHEAEASLHTEIENNAKGLAESITALHKNQDDLKHDVIVLKYIIKNHKAPDKNNMTLGLGIRTFDDVSWKTVQSTTALSYMPYSQAEEYSNIYSTQTELNDAEHQAARDAIISLAPFMNISNDDPDPTEGQANDIKQKIEVLQGQLTLVDSLMNSLDREYKKFLAAHPG</sequence>
<reference evidence="1" key="1">
    <citation type="submission" date="2023-08" db="EMBL/GenBank/DDBJ databases">
        <authorList>
            <person name="Messyasz A."/>
            <person name="Mannisto M.K."/>
            <person name="Kerkhof L.J."/>
            <person name="Haggblom M."/>
        </authorList>
    </citation>
    <scope>NUCLEOTIDE SEQUENCE</scope>
    <source>
        <strain evidence="1">X5P6</strain>
    </source>
</reference>
<organism evidence="1">
    <name type="scientific">Tunturiibacter psychrotolerans</name>
    <dbReference type="NCBI Taxonomy" id="3069686"/>
    <lineage>
        <taxon>Bacteria</taxon>
        <taxon>Pseudomonadati</taxon>
        <taxon>Acidobacteriota</taxon>
        <taxon>Terriglobia</taxon>
        <taxon>Terriglobales</taxon>
        <taxon>Acidobacteriaceae</taxon>
        <taxon>Tunturiibacter</taxon>
    </lineage>
</organism>
<gene>
    <name evidence="1" type="ORF">RBB77_03855</name>
</gene>